<dbReference type="RefSeq" id="XP_070886345.1">
    <property type="nucleotide sequence ID" value="XM_071032944.1"/>
</dbReference>
<comment type="caution">
    <text evidence="2">The sequence shown here is derived from an EMBL/GenBank/DDBJ whole genome shotgun (WGS) entry which is preliminary data.</text>
</comment>
<dbReference type="Proteomes" id="UP001610432">
    <property type="component" value="Unassembled WGS sequence"/>
</dbReference>
<keyword evidence="1" id="KW-1133">Transmembrane helix</keyword>
<organism evidence="2 3">
    <name type="scientific">Aspergillus lucknowensis</name>
    <dbReference type="NCBI Taxonomy" id="176173"/>
    <lineage>
        <taxon>Eukaryota</taxon>
        <taxon>Fungi</taxon>
        <taxon>Dikarya</taxon>
        <taxon>Ascomycota</taxon>
        <taxon>Pezizomycotina</taxon>
        <taxon>Eurotiomycetes</taxon>
        <taxon>Eurotiomycetidae</taxon>
        <taxon>Eurotiales</taxon>
        <taxon>Aspergillaceae</taxon>
        <taxon>Aspergillus</taxon>
        <taxon>Aspergillus subgen. Nidulantes</taxon>
    </lineage>
</organism>
<reference evidence="2 3" key="1">
    <citation type="submission" date="2024-07" db="EMBL/GenBank/DDBJ databases">
        <title>Section-level genome sequencing and comparative genomics of Aspergillus sections Usti and Cavernicolus.</title>
        <authorList>
            <consortium name="Lawrence Berkeley National Laboratory"/>
            <person name="Nybo J.L."/>
            <person name="Vesth T.C."/>
            <person name="Theobald S."/>
            <person name="Frisvad J.C."/>
            <person name="Larsen T.O."/>
            <person name="Kjaerboelling I."/>
            <person name="Rothschild-Mancinelli K."/>
            <person name="Lyhne E.K."/>
            <person name="Kogle M.E."/>
            <person name="Barry K."/>
            <person name="Clum A."/>
            <person name="Na H."/>
            <person name="Ledsgaard L."/>
            <person name="Lin J."/>
            <person name="Lipzen A."/>
            <person name="Kuo A."/>
            <person name="Riley R."/>
            <person name="Mondo S."/>
            <person name="Labutti K."/>
            <person name="Haridas S."/>
            <person name="Pangalinan J."/>
            <person name="Salamov A.A."/>
            <person name="Simmons B.A."/>
            <person name="Magnuson J.K."/>
            <person name="Chen J."/>
            <person name="Drula E."/>
            <person name="Henrissat B."/>
            <person name="Wiebenga A."/>
            <person name="Lubbers R.J."/>
            <person name="Gomes A.C."/>
            <person name="Macurrencykelacurrency M.R."/>
            <person name="Stajich J."/>
            <person name="Grigoriev I.V."/>
            <person name="Mortensen U.H."/>
            <person name="De Vries R.P."/>
            <person name="Baker S.E."/>
            <person name="Andersen M.R."/>
        </authorList>
    </citation>
    <scope>NUCLEOTIDE SEQUENCE [LARGE SCALE GENOMIC DNA]</scope>
    <source>
        <strain evidence="2 3">CBS 449.75</strain>
    </source>
</reference>
<feature type="transmembrane region" description="Helical" evidence="1">
    <location>
        <begin position="147"/>
        <end position="165"/>
    </location>
</feature>
<keyword evidence="3" id="KW-1185">Reference proteome</keyword>
<feature type="transmembrane region" description="Helical" evidence="1">
    <location>
        <begin position="61"/>
        <end position="82"/>
    </location>
</feature>
<gene>
    <name evidence="2" type="ORF">BJX67DRAFT_381077</name>
</gene>
<evidence type="ECO:0008006" key="4">
    <source>
        <dbReference type="Google" id="ProtNLM"/>
    </source>
</evidence>
<feature type="transmembrane region" description="Helical" evidence="1">
    <location>
        <begin position="177"/>
        <end position="203"/>
    </location>
</feature>
<feature type="transmembrane region" description="Helical" evidence="1">
    <location>
        <begin position="224"/>
        <end position="243"/>
    </location>
</feature>
<evidence type="ECO:0000313" key="3">
    <source>
        <dbReference type="Proteomes" id="UP001610432"/>
    </source>
</evidence>
<dbReference type="GeneID" id="98148016"/>
<keyword evidence="1" id="KW-0812">Transmembrane</keyword>
<feature type="transmembrane region" description="Helical" evidence="1">
    <location>
        <begin position="27"/>
        <end position="49"/>
    </location>
</feature>
<name>A0ABR4LS63_9EURO</name>
<proteinExistence type="predicted"/>
<dbReference type="EMBL" id="JBFXLQ010000019">
    <property type="protein sequence ID" value="KAL2867366.1"/>
    <property type="molecule type" value="Genomic_DNA"/>
</dbReference>
<evidence type="ECO:0000256" key="1">
    <source>
        <dbReference type="SAM" id="Phobius"/>
    </source>
</evidence>
<evidence type="ECO:0000313" key="2">
    <source>
        <dbReference type="EMBL" id="KAL2867366.1"/>
    </source>
</evidence>
<keyword evidence="1" id="KW-0472">Membrane</keyword>
<protein>
    <recommendedName>
        <fullName evidence="4">Integral membrane protein</fullName>
    </recommendedName>
</protein>
<accession>A0ABR4LS63</accession>
<feature type="transmembrane region" description="Helical" evidence="1">
    <location>
        <begin position="274"/>
        <end position="294"/>
    </location>
</feature>
<sequence>MDEPSSRRPWTDRELCEARVLSPLRTAIDFLVCLLIIGAFIPQIIRIAVTDKNSNAGISGWYMLLLSLSATCHLATVLGTLFTKAPMFCIQEGYLRGWKGFSVIGMVFQNLGPDTPLLEGLASGDETVLSSTPVYGSNASTTPSNKVIIAVVVTHAVIIIPPAIYVMLKKLPSEHDIIILFTAQICYFIIAITGFLTSLTAIIPQIHLMVKRSQSGFGLGNLSVLGTGLQCLALIALSASLWVRFASFDPLHGHAHGPVQYFWTWYKFSGASPVGYTVLGVGQLVVLCVALAIGGRGSLYF</sequence>